<dbReference type="GO" id="GO:0040029">
    <property type="term" value="P:epigenetic regulation of gene expression"/>
    <property type="evidence" value="ECO:0007669"/>
    <property type="project" value="TreeGrafter"/>
</dbReference>
<dbReference type="PANTHER" id="PTHR10625">
    <property type="entry name" value="HISTONE DEACETYLASE HDAC1-RELATED"/>
    <property type="match status" value="1"/>
</dbReference>
<organism evidence="7 8">
    <name type="scientific">Gordonia hirsuta DSM 44140 = NBRC 16056</name>
    <dbReference type="NCBI Taxonomy" id="1121927"/>
    <lineage>
        <taxon>Bacteria</taxon>
        <taxon>Bacillati</taxon>
        <taxon>Actinomycetota</taxon>
        <taxon>Actinomycetes</taxon>
        <taxon>Mycobacteriales</taxon>
        <taxon>Gordoniaceae</taxon>
        <taxon>Gordonia</taxon>
    </lineage>
</organism>
<dbReference type="EMBL" id="BANT01000025">
    <property type="protein sequence ID" value="GAC57786.1"/>
    <property type="molecule type" value="Genomic_DNA"/>
</dbReference>
<keyword evidence="8" id="KW-1185">Reference proteome</keyword>
<dbReference type="Proteomes" id="UP000053405">
    <property type="component" value="Unassembled WGS sequence"/>
</dbReference>
<evidence type="ECO:0000313" key="8">
    <source>
        <dbReference type="Proteomes" id="UP000053405"/>
    </source>
</evidence>
<evidence type="ECO:0000259" key="6">
    <source>
        <dbReference type="Pfam" id="PF00850"/>
    </source>
</evidence>
<proteinExistence type="inferred from homology"/>
<protein>
    <recommendedName>
        <fullName evidence="3">Acetoin utilization protein AcuC</fullName>
    </recommendedName>
</protein>
<dbReference type="PANTHER" id="PTHR10625:SF10">
    <property type="entry name" value="HISTONE DEACETYLASE HDAC1"/>
    <property type="match status" value="1"/>
</dbReference>
<dbReference type="AlphaFoldDB" id="L7LAK3"/>
<sequence>MSGTAAEGAVVWSRRYLDYAWTPYHPMNPIRLELTMELAGCLGILDGATLIEPAAAADSDLLRVHAPDYVQAVKDAVPSSWDEPDEFGIGGEDNPVFPGMHAASAMIAGGTLQAAREIAAGRVQRSVSIGGGMHHAMPSSTAGFCVYNDVAVAIAWLLDNGFSRIAYIDVDVHHGDGVECAFRDDPRVLTVSIHQDPDTIFPSTGRAEDVGEGAAAGSLVNLPLPPGTDDGQWFRAFSAVVPRVIAAFGPQIIISQCGADTHREDPLAQFALTVDGQRAAYLAMRDLADRYAQGRWLAVGGGGYELLSAVPRAWTHLMAVVLGRPLDPGLPVPQDWLDYVRAKVPDAELPAALGDNGDLSFTPWPGPAEESTDESDRAARVDAAVAATRRAVFPLYGLDPDDPRV</sequence>
<keyword evidence="4" id="KW-0006">Acetoin catabolism</keyword>
<feature type="domain" description="Histone deacetylase" evidence="6">
    <location>
        <begin position="25"/>
        <end position="320"/>
    </location>
</feature>
<dbReference type="RefSeq" id="WP_005940634.1">
    <property type="nucleotide sequence ID" value="NZ_ATVK01000013.1"/>
</dbReference>
<comment type="similarity">
    <text evidence="2">Belongs to the histone deacetylase family.</text>
</comment>
<accession>L7LAK3</accession>
<dbReference type="eggNOG" id="COG0123">
    <property type="taxonomic scope" value="Bacteria"/>
</dbReference>
<dbReference type="GO" id="GO:0045150">
    <property type="term" value="P:acetoin catabolic process"/>
    <property type="evidence" value="ECO:0007669"/>
    <property type="project" value="UniProtKB-UniPathway"/>
</dbReference>
<dbReference type="InterPro" id="IPR023801">
    <property type="entry name" value="His_deacetylse_dom"/>
</dbReference>
<dbReference type="PRINTS" id="PR01270">
    <property type="entry name" value="HDASUPER"/>
</dbReference>
<dbReference type="CDD" id="cd09994">
    <property type="entry name" value="HDAC_AcuC_like"/>
    <property type="match status" value="1"/>
</dbReference>
<evidence type="ECO:0000256" key="4">
    <source>
        <dbReference type="ARBA" id="ARBA00022627"/>
    </source>
</evidence>
<dbReference type="OrthoDB" id="9808367at2"/>
<evidence type="ECO:0000256" key="5">
    <source>
        <dbReference type="SAM" id="MobiDB-lite"/>
    </source>
</evidence>
<dbReference type="InterPro" id="IPR003085">
    <property type="entry name" value="AcuC"/>
</dbReference>
<comment type="pathway">
    <text evidence="1">Ketone degradation; acetoin degradation.</text>
</comment>
<reference evidence="7 8" key="1">
    <citation type="submission" date="2012-12" db="EMBL/GenBank/DDBJ databases">
        <title>Whole genome shotgun sequence of Gordonia hirsuta NBRC 16056.</title>
        <authorList>
            <person name="Isaki-Nakamura S."/>
            <person name="Hosoyama A."/>
            <person name="Tsuchikane K."/>
            <person name="Katsumata H."/>
            <person name="Baba S."/>
            <person name="Yamazaki S."/>
            <person name="Fujita N."/>
        </authorList>
    </citation>
    <scope>NUCLEOTIDE SEQUENCE [LARGE SCALE GENOMIC DNA]</scope>
    <source>
        <strain evidence="7 8">NBRC 16056</strain>
    </source>
</reference>
<dbReference type="STRING" id="1121927.GOHSU_25_00210"/>
<evidence type="ECO:0000256" key="3">
    <source>
        <dbReference type="ARBA" id="ARBA00020218"/>
    </source>
</evidence>
<comment type="caution">
    <text evidence="7">The sequence shown here is derived from an EMBL/GenBank/DDBJ whole genome shotgun (WGS) entry which is preliminary data.</text>
</comment>
<evidence type="ECO:0000313" key="7">
    <source>
        <dbReference type="EMBL" id="GAC57786.1"/>
    </source>
</evidence>
<dbReference type="SUPFAM" id="SSF52768">
    <property type="entry name" value="Arginase/deacetylase"/>
    <property type="match status" value="1"/>
</dbReference>
<dbReference type="UniPathway" id="UPA00040"/>
<name>L7LAK3_9ACTN</name>
<evidence type="ECO:0000256" key="2">
    <source>
        <dbReference type="ARBA" id="ARBA00005947"/>
    </source>
</evidence>
<evidence type="ECO:0000256" key="1">
    <source>
        <dbReference type="ARBA" id="ARBA00005101"/>
    </source>
</evidence>
<dbReference type="GO" id="GO:0004407">
    <property type="term" value="F:histone deacetylase activity"/>
    <property type="evidence" value="ECO:0007669"/>
    <property type="project" value="TreeGrafter"/>
</dbReference>
<dbReference type="InterPro" id="IPR037138">
    <property type="entry name" value="His_deacetylse_dom_sf"/>
</dbReference>
<dbReference type="InterPro" id="IPR023696">
    <property type="entry name" value="Ureohydrolase_dom_sf"/>
</dbReference>
<dbReference type="Gene3D" id="3.40.800.20">
    <property type="entry name" value="Histone deacetylase domain"/>
    <property type="match status" value="1"/>
</dbReference>
<dbReference type="InterPro" id="IPR000286">
    <property type="entry name" value="HDACs"/>
</dbReference>
<dbReference type="Pfam" id="PF00850">
    <property type="entry name" value="Hist_deacetyl"/>
    <property type="match status" value="1"/>
</dbReference>
<dbReference type="PRINTS" id="PR01272">
    <property type="entry name" value="ACUCPROTEIN"/>
</dbReference>
<gene>
    <name evidence="7" type="ORF">GOHSU_25_00210</name>
</gene>
<feature type="region of interest" description="Disordered" evidence="5">
    <location>
        <begin position="354"/>
        <end position="380"/>
    </location>
</feature>